<proteinExistence type="predicted"/>
<comment type="caution">
    <text evidence="1">The sequence shown here is derived from an EMBL/GenBank/DDBJ whole genome shotgun (WGS) entry which is preliminary data.</text>
</comment>
<accession>A0A0F9A8M1</accession>
<dbReference type="AlphaFoldDB" id="A0A0F9A8M1"/>
<evidence type="ECO:0000313" key="1">
    <source>
        <dbReference type="EMBL" id="KKL05805.1"/>
    </source>
</evidence>
<dbReference type="EMBL" id="LAZR01043968">
    <property type="protein sequence ID" value="KKL05805.1"/>
    <property type="molecule type" value="Genomic_DNA"/>
</dbReference>
<gene>
    <name evidence="1" type="ORF">LCGC14_2602350</name>
</gene>
<name>A0A0F9A8M1_9ZZZZ</name>
<reference evidence="1" key="1">
    <citation type="journal article" date="2015" name="Nature">
        <title>Complex archaea that bridge the gap between prokaryotes and eukaryotes.</title>
        <authorList>
            <person name="Spang A."/>
            <person name="Saw J.H."/>
            <person name="Jorgensen S.L."/>
            <person name="Zaremba-Niedzwiedzka K."/>
            <person name="Martijn J."/>
            <person name="Lind A.E."/>
            <person name="van Eijk R."/>
            <person name="Schleper C."/>
            <person name="Guy L."/>
            <person name="Ettema T.J."/>
        </authorList>
    </citation>
    <scope>NUCLEOTIDE SEQUENCE</scope>
</reference>
<organism evidence="1">
    <name type="scientific">marine sediment metagenome</name>
    <dbReference type="NCBI Taxonomy" id="412755"/>
    <lineage>
        <taxon>unclassified sequences</taxon>
        <taxon>metagenomes</taxon>
        <taxon>ecological metagenomes</taxon>
    </lineage>
</organism>
<feature type="non-terminal residue" evidence="1">
    <location>
        <position position="47"/>
    </location>
</feature>
<protein>
    <submittedName>
        <fullName evidence="1">Uncharacterized protein</fullName>
    </submittedName>
</protein>
<sequence>MGYRSHIYSRMAGPRGPALTFFQAARALVHRTIYQPDLIVRLPNLHT</sequence>